<organism evidence="2 3">
    <name type="scientific">Trifolium pratense</name>
    <name type="common">Red clover</name>
    <dbReference type="NCBI Taxonomy" id="57577"/>
    <lineage>
        <taxon>Eukaryota</taxon>
        <taxon>Viridiplantae</taxon>
        <taxon>Streptophyta</taxon>
        <taxon>Embryophyta</taxon>
        <taxon>Tracheophyta</taxon>
        <taxon>Spermatophyta</taxon>
        <taxon>Magnoliopsida</taxon>
        <taxon>eudicotyledons</taxon>
        <taxon>Gunneridae</taxon>
        <taxon>Pentapetalae</taxon>
        <taxon>rosids</taxon>
        <taxon>fabids</taxon>
        <taxon>Fabales</taxon>
        <taxon>Fabaceae</taxon>
        <taxon>Papilionoideae</taxon>
        <taxon>50 kb inversion clade</taxon>
        <taxon>NPAAA clade</taxon>
        <taxon>Hologalegina</taxon>
        <taxon>IRL clade</taxon>
        <taxon>Trifolieae</taxon>
        <taxon>Trifolium</taxon>
    </lineage>
</organism>
<dbReference type="PROSITE" id="PS50878">
    <property type="entry name" value="RT_POL"/>
    <property type="match status" value="1"/>
</dbReference>
<evidence type="ECO:0000259" key="1">
    <source>
        <dbReference type="PROSITE" id="PS50878"/>
    </source>
</evidence>
<evidence type="ECO:0000313" key="2">
    <source>
        <dbReference type="EMBL" id="PNX99664.1"/>
    </source>
</evidence>
<dbReference type="InterPro" id="IPR000477">
    <property type="entry name" value="RT_dom"/>
</dbReference>
<dbReference type="InterPro" id="IPR036691">
    <property type="entry name" value="Endo/exonu/phosph_ase_sf"/>
</dbReference>
<reference evidence="2 3" key="1">
    <citation type="journal article" date="2014" name="Am. J. Bot.">
        <title>Genome assembly and annotation for red clover (Trifolium pratense; Fabaceae).</title>
        <authorList>
            <person name="Istvanek J."/>
            <person name="Jaros M."/>
            <person name="Krenek A."/>
            <person name="Repkova J."/>
        </authorList>
    </citation>
    <scope>NUCLEOTIDE SEQUENCE [LARGE SCALE GENOMIC DNA]</scope>
    <source>
        <strain evidence="3">cv. Tatra</strain>
        <tissue evidence="2">Young leaves</tissue>
    </source>
</reference>
<name>A0A2K3N9H9_TRIPR</name>
<dbReference type="SUPFAM" id="SSF56672">
    <property type="entry name" value="DNA/RNA polymerases"/>
    <property type="match status" value="1"/>
</dbReference>
<dbReference type="Pfam" id="PF03372">
    <property type="entry name" value="Exo_endo_phos"/>
    <property type="match status" value="1"/>
</dbReference>
<sequence>MKILSWNCQGMGNPKTVRALNKLIANNFPDLVFIMETKLLSSKSMFLSRFKDTYKVHQIDCSTTGGGRAGGLLMMWNHCNIDVNIINENFNYIDVQIDHNNIQWRATGIYGYPQNQNKLLTCNLIDELAGSAQNPRWLLFGDFNIILNTDEKLGGHTTDTNVITMFRNTINRCNLQDLGYLGEVFTWTNRQEDHHHIKARLDRFLASEDWTNTFSNFKNTHLVRYSSDHNPILLDFSSNPVCRQRQHQHKRKKYEMMWTRHEDHFTIVKEAWQSARGTLNSKLESTLHYMHHWGQQEFGSIPKKIKAVQAELHDLNNKSDNTSMMQHIQSKELELDKLLESEEMWWNQRSRILWLQHGDKNTKFFHQKASQRRKRNHINTIQDSQGNTQSDIGLIETTLIQHFSDLFTSQETHNTATAVEVVKNIITSDMKDHLSTNYTEEEVIGKEVTKAVLDVLNHEGDPSQYNSTHICLIPKIKNPMNPGDYRPISLCNVILKIITKTIANRLKTILPNIISHNQSAFIQDRLITDNTLVAFEIFHYFKYTKKKKGFVGIKTDMAKAYDRVEWSFLQATLEAMGFPKKLTDTIIRCVSTVQFSILINGIPSMPFKPQRGLRQGDPLSPYLFILCADVLSGLITQAQQKTLIHGVKSAPSAPEITHLLFADDSLFFCRANKEEINNIKNIILDYQKASGQLVNMTKSELIFSKKVPENVQLEITQILPMKRVEHFSKYLGMPTDIGRSKHQVFNHILDRVWKKLKGWKEKHLSFAGRSTLIKAVVQAIPTYIMSCFLLPKGLCKQLESMACNFWWGSNTDKKKIHWINWKKICKNKFQGGLGFRNTCMFNEALLAKQGWRIATQPDSLVARVFKAKYFPKCHFMEAKSGNSISYTWRSILQARWILKKGCYWTIGNGKQVKIWKDNWLPHQNGFKVWSKQQGNLNLTK</sequence>
<proteinExistence type="predicted"/>
<accession>A0A2K3N9H9</accession>
<dbReference type="Proteomes" id="UP000236291">
    <property type="component" value="Unassembled WGS sequence"/>
</dbReference>
<feature type="domain" description="Reverse transcriptase" evidence="1">
    <location>
        <begin position="454"/>
        <end position="735"/>
    </location>
</feature>
<dbReference type="CDD" id="cd01650">
    <property type="entry name" value="RT_nLTR_like"/>
    <property type="match status" value="1"/>
</dbReference>
<evidence type="ECO:0000313" key="3">
    <source>
        <dbReference type="Proteomes" id="UP000236291"/>
    </source>
</evidence>
<comment type="caution">
    <text evidence="2">The sequence shown here is derived from an EMBL/GenBank/DDBJ whole genome shotgun (WGS) entry which is preliminary data.</text>
</comment>
<dbReference type="PANTHER" id="PTHR33116:SF86">
    <property type="entry name" value="REVERSE TRANSCRIPTASE DOMAIN-CONTAINING PROTEIN"/>
    <property type="match status" value="1"/>
</dbReference>
<gene>
    <name evidence="2" type="ORF">L195_g022933</name>
</gene>
<dbReference type="Pfam" id="PF00078">
    <property type="entry name" value="RVT_1"/>
    <property type="match status" value="1"/>
</dbReference>
<dbReference type="EMBL" id="ASHM01018009">
    <property type="protein sequence ID" value="PNX99664.1"/>
    <property type="molecule type" value="Genomic_DNA"/>
</dbReference>
<dbReference type="SUPFAM" id="SSF56219">
    <property type="entry name" value="DNase I-like"/>
    <property type="match status" value="1"/>
</dbReference>
<dbReference type="InterPro" id="IPR043502">
    <property type="entry name" value="DNA/RNA_pol_sf"/>
</dbReference>
<protein>
    <submittedName>
        <fullName evidence="2">Ribonuclease H</fullName>
    </submittedName>
</protein>
<dbReference type="InterPro" id="IPR005135">
    <property type="entry name" value="Endo/exonuclease/phosphatase"/>
</dbReference>
<reference evidence="2 3" key="2">
    <citation type="journal article" date="2017" name="Front. Plant Sci.">
        <title>Gene Classification and Mining of Molecular Markers Useful in Red Clover (Trifolium pratense) Breeding.</title>
        <authorList>
            <person name="Istvanek J."/>
            <person name="Dluhosova J."/>
            <person name="Dluhos P."/>
            <person name="Patkova L."/>
            <person name="Nedelnik J."/>
            <person name="Repkova J."/>
        </authorList>
    </citation>
    <scope>NUCLEOTIDE SEQUENCE [LARGE SCALE GENOMIC DNA]</scope>
    <source>
        <strain evidence="3">cv. Tatra</strain>
        <tissue evidence="2">Young leaves</tissue>
    </source>
</reference>
<dbReference type="AlphaFoldDB" id="A0A2K3N9H9"/>
<dbReference type="PANTHER" id="PTHR33116">
    <property type="entry name" value="REVERSE TRANSCRIPTASE ZINC-BINDING DOMAIN-CONTAINING PROTEIN-RELATED-RELATED"/>
    <property type="match status" value="1"/>
</dbReference>
<dbReference type="Gene3D" id="3.60.10.10">
    <property type="entry name" value="Endonuclease/exonuclease/phosphatase"/>
    <property type="match status" value="1"/>
</dbReference>
<dbReference type="GO" id="GO:0003824">
    <property type="term" value="F:catalytic activity"/>
    <property type="evidence" value="ECO:0007669"/>
    <property type="project" value="InterPro"/>
</dbReference>
<feature type="non-terminal residue" evidence="2">
    <location>
        <position position="940"/>
    </location>
</feature>
<dbReference type="STRING" id="57577.A0A2K3N9H9"/>